<accession>A0A1X7S137</accession>
<proteinExistence type="predicted"/>
<name>A0A1X7S137_ZYMT9</name>
<sequence>MKLLLIAYALGLAHAAAIAGTSPNDEAGVSPNNGVGLEARDDCPNLYTCYRRDKCAKHSRPIDCLYGRAKFRDCPLTMTHCDADCCAICPFRDPNFAYGVGC</sequence>
<dbReference type="EMBL" id="LT853698">
    <property type="protein sequence ID" value="SMQ52887.1"/>
    <property type="molecule type" value="Genomic_DNA"/>
</dbReference>
<keyword evidence="3" id="KW-1185">Reference proteome</keyword>
<evidence type="ECO:0000313" key="2">
    <source>
        <dbReference type="EMBL" id="SMQ52887.1"/>
    </source>
</evidence>
<protein>
    <submittedName>
        <fullName evidence="2">Uncharacterized protein</fullName>
    </submittedName>
</protein>
<gene>
    <name evidence="2" type="ORF">ZT3D7_G8040</name>
</gene>
<feature type="signal peptide" evidence="1">
    <location>
        <begin position="1"/>
        <end position="15"/>
    </location>
</feature>
<dbReference type="AlphaFoldDB" id="A0A1X7S137"/>
<evidence type="ECO:0000256" key="1">
    <source>
        <dbReference type="SAM" id="SignalP"/>
    </source>
</evidence>
<organism evidence="2 3">
    <name type="scientific">Zymoseptoria tritici (strain ST99CH_3D7)</name>
    <dbReference type="NCBI Taxonomy" id="1276538"/>
    <lineage>
        <taxon>Eukaryota</taxon>
        <taxon>Fungi</taxon>
        <taxon>Dikarya</taxon>
        <taxon>Ascomycota</taxon>
        <taxon>Pezizomycotina</taxon>
        <taxon>Dothideomycetes</taxon>
        <taxon>Dothideomycetidae</taxon>
        <taxon>Mycosphaerellales</taxon>
        <taxon>Mycosphaerellaceae</taxon>
        <taxon>Zymoseptoria</taxon>
    </lineage>
</organism>
<evidence type="ECO:0000313" key="3">
    <source>
        <dbReference type="Proteomes" id="UP000215127"/>
    </source>
</evidence>
<reference evidence="2 3" key="1">
    <citation type="submission" date="2016-06" db="EMBL/GenBank/DDBJ databases">
        <authorList>
            <person name="Kjaerup R.B."/>
            <person name="Dalgaard T.S."/>
            <person name="Juul-Madsen H.R."/>
        </authorList>
    </citation>
    <scope>NUCLEOTIDE SEQUENCE [LARGE SCALE GENOMIC DNA]</scope>
</reference>
<keyword evidence="1" id="KW-0732">Signal</keyword>
<dbReference type="Proteomes" id="UP000215127">
    <property type="component" value="Chromosome 7"/>
</dbReference>
<feature type="chain" id="PRO_5011965256" evidence="1">
    <location>
        <begin position="16"/>
        <end position="102"/>
    </location>
</feature>